<gene>
    <name evidence="14" type="ORF">SPARVUS_LOCUS12959947</name>
</gene>
<sequence length="319" mass="36286">MDYLKSPITVLVIPFIYTLIFLVGLPANGLALWVLMTKVKKMTSTVFLMNLAVADLLLILVLPFKILYYFMGNNWIFGEIMCRAVTSFFYGNMYCSVLLLMSISIDRYLAVVHPFFSRTFRSRAFAIAICSISWLISVLCTIPLTTMQQSYPLLNADITVCHDALPRQEQADYLVYYFITTIVVCFILPLVIIIFSYISVIRALVLSGEKYAHAIKLSVLVLVIVIVFLTPSNVVLLIHYSEHCLKSYGNLYAVYMVCLTLSAINSCVDPFVYYYVSEEFRDKVRHRFRKSSKLSITSVKTSKETLPANYSNSCSHSVL</sequence>
<keyword evidence="10 11" id="KW-0807">Transducer</keyword>
<dbReference type="InterPro" id="IPR000276">
    <property type="entry name" value="GPCR_Rhodpsn"/>
</dbReference>
<feature type="domain" description="G-protein coupled receptors family 1 profile" evidence="13">
    <location>
        <begin position="27"/>
        <end position="273"/>
    </location>
</feature>
<dbReference type="InterPro" id="IPR003912">
    <property type="entry name" value="Protea_act_rcpt"/>
</dbReference>
<protein>
    <recommendedName>
        <fullName evidence="13">G-protein coupled receptors family 1 profile domain-containing protein</fullName>
    </recommendedName>
</protein>
<evidence type="ECO:0000256" key="2">
    <source>
        <dbReference type="ARBA" id="ARBA00022475"/>
    </source>
</evidence>
<evidence type="ECO:0000256" key="1">
    <source>
        <dbReference type="ARBA" id="ARBA00004651"/>
    </source>
</evidence>
<feature type="transmembrane region" description="Helical" evidence="12">
    <location>
        <begin position="91"/>
        <end position="112"/>
    </location>
</feature>
<dbReference type="Pfam" id="PF00001">
    <property type="entry name" value="7tm_1"/>
    <property type="match status" value="1"/>
</dbReference>
<feature type="transmembrane region" description="Helical" evidence="12">
    <location>
        <begin position="12"/>
        <end position="35"/>
    </location>
</feature>
<feature type="transmembrane region" description="Helical" evidence="12">
    <location>
        <begin position="124"/>
        <end position="144"/>
    </location>
</feature>
<comment type="subcellular location">
    <subcellularLocation>
        <location evidence="1">Cell membrane</location>
        <topology evidence="1">Multi-pass membrane protein</topology>
    </subcellularLocation>
</comment>
<keyword evidence="7" id="KW-1015">Disulfide bond</keyword>
<dbReference type="PRINTS" id="PR01430">
    <property type="entry name" value="PROTEASEAR4"/>
</dbReference>
<keyword evidence="3 11" id="KW-0812">Transmembrane</keyword>
<evidence type="ECO:0000256" key="9">
    <source>
        <dbReference type="ARBA" id="ARBA00023180"/>
    </source>
</evidence>
<dbReference type="PANTHER" id="PTHR24232">
    <property type="entry name" value="G-PROTEIN COUPLED RECEPTOR"/>
    <property type="match status" value="1"/>
</dbReference>
<organism evidence="14 15">
    <name type="scientific">Staurois parvus</name>
    <dbReference type="NCBI Taxonomy" id="386267"/>
    <lineage>
        <taxon>Eukaryota</taxon>
        <taxon>Metazoa</taxon>
        <taxon>Chordata</taxon>
        <taxon>Craniata</taxon>
        <taxon>Vertebrata</taxon>
        <taxon>Euteleostomi</taxon>
        <taxon>Amphibia</taxon>
        <taxon>Batrachia</taxon>
        <taxon>Anura</taxon>
        <taxon>Neobatrachia</taxon>
        <taxon>Ranoidea</taxon>
        <taxon>Ranidae</taxon>
        <taxon>Staurois</taxon>
    </lineage>
</organism>
<feature type="transmembrane region" description="Helical" evidence="12">
    <location>
        <begin position="47"/>
        <end position="71"/>
    </location>
</feature>
<reference evidence="14" key="1">
    <citation type="submission" date="2023-05" db="EMBL/GenBank/DDBJ databases">
        <authorList>
            <person name="Stuckert A."/>
        </authorList>
    </citation>
    <scope>NUCLEOTIDE SEQUENCE</scope>
</reference>
<keyword evidence="5 11" id="KW-0297">G-protein coupled receptor</keyword>
<dbReference type="CDD" id="cd15372">
    <property type="entry name" value="7tmA_PAR4"/>
    <property type="match status" value="1"/>
</dbReference>
<keyword evidence="15" id="KW-1185">Reference proteome</keyword>
<evidence type="ECO:0000256" key="3">
    <source>
        <dbReference type="ARBA" id="ARBA00022692"/>
    </source>
</evidence>
<evidence type="ECO:0000313" key="14">
    <source>
        <dbReference type="EMBL" id="CAI9601318.1"/>
    </source>
</evidence>
<dbReference type="EMBL" id="CATNWA010017552">
    <property type="protein sequence ID" value="CAI9601318.1"/>
    <property type="molecule type" value="Genomic_DNA"/>
</dbReference>
<evidence type="ECO:0000256" key="7">
    <source>
        <dbReference type="ARBA" id="ARBA00023157"/>
    </source>
</evidence>
<dbReference type="PROSITE" id="PS50262">
    <property type="entry name" value="G_PROTEIN_RECEP_F1_2"/>
    <property type="match status" value="1"/>
</dbReference>
<dbReference type="PANTHER" id="PTHR24232:SF22">
    <property type="entry name" value="PROTEINASE-ACTIVATED RECEPTOR 4"/>
    <property type="match status" value="1"/>
</dbReference>
<keyword evidence="6 12" id="KW-0472">Membrane</keyword>
<keyword evidence="4 12" id="KW-1133">Transmembrane helix</keyword>
<dbReference type="Gene3D" id="1.20.1070.10">
    <property type="entry name" value="Rhodopsin 7-helix transmembrane proteins"/>
    <property type="match status" value="1"/>
</dbReference>
<dbReference type="InterPro" id="IPR003944">
    <property type="entry name" value="Prot_act_rcpt_4"/>
</dbReference>
<dbReference type="Proteomes" id="UP001162483">
    <property type="component" value="Unassembled WGS sequence"/>
</dbReference>
<comment type="caution">
    <text evidence="14">The sequence shown here is derived from an EMBL/GenBank/DDBJ whole genome shotgun (WGS) entry which is preliminary data.</text>
</comment>
<evidence type="ECO:0000256" key="4">
    <source>
        <dbReference type="ARBA" id="ARBA00022989"/>
    </source>
</evidence>
<evidence type="ECO:0000313" key="15">
    <source>
        <dbReference type="Proteomes" id="UP001162483"/>
    </source>
</evidence>
<evidence type="ECO:0000256" key="5">
    <source>
        <dbReference type="ARBA" id="ARBA00023040"/>
    </source>
</evidence>
<dbReference type="PRINTS" id="PR01428">
    <property type="entry name" value="PROTEASEAR"/>
</dbReference>
<dbReference type="PROSITE" id="PS00237">
    <property type="entry name" value="G_PROTEIN_RECEP_F1_1"/>
    <property type="match status" value="1"/>
</dbReference>
<feature type="transmembrane region" description="Helical" evidence="12">
    <location>
        <begin position="217"/>
        <end position="240"/>
    </location>
</feature>
<proteinExistence type="inferred from homology"/>
<evidence type="ECO:0000256" key="8">
    <source>
        <dbReference type="ARBA" id="ARBA00023170"/>
    </source>
</evidence>
<evidence type="ECO:0000256" key="12">
    <source>
        <dbReference type="SAM" id="Phobius"/>
    </source>
</evidence>
<evidence type="ECO:0000256" key="10">
    <source>
        <dbReference type="ARBA" id="ARBA00023224"/>
    </source>
</evidence>
<accession>A0ABN9FW53</accession>
<keyword evidence="9" id="KW-0325">Glycoprotein</keyword>
<dbReference type="InterPro" id="IPR017452">
    <property type="entry name" value="GPCR_Rhodpsn_7TM"/>
</dbReference>
<feature type="transmembrane region" description="Helical" evidence="12">
    <location>
        <begin position="252"/>
        <end position="276"/>
    </location>
</feature>
<feature type="transmembrane region" description="Helical" evidence="12">
    <location>
        <begin position="175"/>
        <end position="205"/>
    </location>
</feature>
<dbReference type="PRINTS" id="PR00237">
    <property type="entry name" value="GPCRRHODOPSN"/>
</dbReference>
<evidence type="ECO:0000256" key="11">
    <source>
        <dbReference type="RuleBase" id="RU000688"/>
    </source>
</evidence>
<evidence type="ECO:0000259" key="13">
    <source>
        <dbReference type="PROSITE" id="PS50262"/>
    </source>
</evidence>
<name>A0ABN9FW53_9NEOB</name>
<keyword evidence="8 11" id="KW-0675">Receptor</keyword>
<comment type="similarity">
    <text evidence="11">Belongs to the G-protein coupled receptor 1 family.</text>
</comment>
<keyword evidence="2" id="KW-1003">Cell membrane</keyword>
<dbReference type="SUPFAM" id="SSF81321">
    <property type="entry name" value="Family A G protein-coupled receptor-like"/>
    <property type="match status" value="1"/>
</dbReference>
<evidence type="ECO:0000256" key="6">
    <source>
        <dbReference type="ARBA" id="ARBA00023136"/>
    </source>
</evidence>